<dbReference type="SMART" id="SM00181">
    <property type="entry name" value="EGF"/>
    <property type="match status" value="3"/>
</dbReference>
<feature type="compositionally biased region" description="Polar residues" evidence="15">
    <location>
        <begin position="1334"/>
        <end position="1348"/>
    </location>
</feature>
<keyword evidence="19" id="KW-1185">Reference proteome</keyword>
<feature type="transmembrane region" description="Helical" evidence="16">
    <location>
        <begin position="1600"/>
        <end position="1620"/>
    </location>
</feature>
<dbReference type="Proteomes" id="UP000886700">
    <property type="component" value="Unplaced"/>
</dbReference>
<feature type="domain" description="Laminin G" evidence="17">
    <location>
        <begin position="677"/>
        <end position="849"/>
    </location>
</feature>
<dbReference type="Gene3D" id="2.60.120.200">
    <property type="match status" value="6"/>
</dbReference>
<dbReference type="GeneID" id="101835363"/>
<dbReference type="CDD" id="cd00054">
    <property type="entry name" value="EGF_CA"/>
    <property type="match status" value="2"/>
</dbReference>
<feature type="domain" description="Laminin G" evidence="17">
    <location>
        <begin position="242"/>
        <end position="432"/>
    </location>
</feature>
<evidence type="ECO:0000256" key="7">
    <source>
        <dbReference type="ARBA" id="ARBA00022974"/>
    </source>
</evidence>
<keyword evidence="10" id="KW-1015">Disulfide bond</keyword>
<dbReference type="RefSeq" id="XP_040599257.1">
    <property type="nucleotide sequence ID" value="XM_040743323.1"/>
</dbReference>
<feature type="domain" description="Laminin G" evidence="17">
    <location>
        <begin position="439"/>
        <end position="631"/>
    </location>
</feature>
<evidence type="ECO:0000256" key="6">
    <source>
        <dbReference type="ARBA" id="ARBA00022889"/>
    </source>
</evidence>
<dbReference type="Pfam" id="PF01034">
    <property type="entry name" value="Syndecan"/>
    <property type="match status" value="1"/>
</dbReference>
<dbReference type="PANTHER" id="PTHR15036">
    <property type="entry name" value="PIKACHURIN-LIKE PROTEIN"/>
    <property type="match status" value="1"/>
</dbReference>
<dbReference type="PROSITE" id="PS50025">
    <property type="entry name" value="LAM_G_DOMAIN"/>
    <property type="match status" value="6"/>
</dbReference>
<keyword evidence="7" id="KW-0654">Proteoglycan</keyword>
<evidence type="ECO:0000256" key="12">
    <source>
        <dbReference type="ARBA" id="ARBA00023207"/>
    </source>
</evidence>
<evidence type="ECO:0000256" key="10">
    <source>
        <dbReference type="ARBA" id="ARBA00023157"/>
    </source>
</evidence>
<protein>
    <submittedName>
        <fullName evidence="20">Neurexin 3 isoform X7</fullName>
    </submittedName>
</protein>
<dbReference type="InterPro" id="IPR003585">
    <property type="entry name" value="Neurexin-like"/>
</dbReference>
<dbReference type="SMART" id="SM00282">
    <property type="entry name" value="LamG"/>
    <property type="match status" value="6"/>
</dbReference>
<dbReference type="SUPFAM" id="SSF49899">
    <property type="entry name" value="Concanavalin A-like lectins/glucanases"/>
    <property type="match status" value="6"/>
</dbReference>
<evidence type="ECO:0000256" key="5">
    <source>
        <dbReference type="ARBA" id="ARBA00022737"/>
    </source>
</evidence>
<accession>A0ABM2X8U4</accession>
<name>A0ABM2X8U4_MESAU</name>
<keyword evidence="2 14" id="KW-0245">EGF-like domain</keyword>
<dbReference type="PROSITE" id="PS50026">
    <property type="entry name" value="EGF_3"/>
    <property type="match status" value="3"/>
</dbReference>
<feature type="region of interest" description="Disordered" evidence="15">
    <location>
        <begin position="1325"/>
        <end position="1348"/>
    </location>
</feature>
<evidence type="ECO:0000256" key="3">
    <source>
        <dbReference type="ARBA" id="ARBA00022692"/>
    </source>
</evidence>
<dbReference type="SMART" id="SM00294">
    <property type="entry name" value="4.1m"/>
    <property type="match status" value="1"/>
</dbReference>
<dbReference type="PANTHER" id="PTHR15036:SF57">
    <property type="entry name" value="NEUREXIN-3"/>
    <property type="match status" value="1"/>
</dbReference>
<keyword evidence="6" id="KW-0130">Cell adhesion</keyword>
<dbReference type="InterPro" id="IPR001791">
    <property type="entry name" value="Laminin_G"/>
</dbReference>
<evidence type="ECO:0000256" key="11">
    <source>
        <dbReference type="ARBA" id="ARBA00023180"/>
    </source>
</evidence>
<reference evidence="20" key="1">
    <citation type="submission" date="2025-08" db="UniProtKB">
        <authorList>
            <consortium name="RefSeq"/>
        </authorList>
    </citation>
    <scope>IDENTIFICATION</scope>
    <source>
        <tissue evidence="20">Liver</tissue>
    </source>
</reference>
<gene>
    <name evidence="20" type="primary">Nrxn3</name>
</gene>
<dbReference type="CDD" id="cd00110">
    <property type="entry name" value="LamG"/>
    <property type="match status" value="6"/>
</dbReference>
<feature type="domain" description="Laminin G" evidence="17">
    <location>
        <begin position="863"/>
        <end position="1038"/>
    </location>
</feature>
<evidence type="ECO:0000256" key="2">
    <source>
        <dbReference type="ARBA" id="ARBA00022536"/>
    </source>
</evidence>
<evidence type="ECO:0000313" key="19">
    <source>
        <dbReference type="Proteomes" id="UP000886700"/>
    </source>
</evidence>
<dbReference type="PROSITE" id="PS00010">
    <property type="entry name" value="ASX_HYDROXYL"/>
    <property type="match status" value="1"/>
</dbReference>
<keyword evidence="4" id="KW-0732">Signal</keyword>
<dbReference type="InterPro" id="IPR013320">
    <property type="entry name" value="ConA-like_dom_sf"/>
</dbReference>
<feature type="domain" description="EGF-like" evidence="18">
    <location>
        <begin position="198"/>
        <end position="235"/>
    </location>
</feature>
<evidence type="ECO:0000259" key="18">
    <source>
        <dbReference type="PROSITE" id="PS50026"/>
    </source>
</evidence>
<feature type="domain" description="Laminin G" evidence="17">
    <location>
        <begin position="27"/>
        <end position="202"/>
    </location>
</feature>
<dbReference type="InterPro" id="IPR050372">
    <property type="entry name" value="Neurexin-related_CASP"/>
</dbReference>
<evidence type="ECO:0000256" key="4">
    <source>
        <dbReference type="ARBA" id="ARBA00022729"/>
    </source>
</evidence>
<evidence type="ECO:0000256" key="15">
    <source>
        <dbReference type="SAM" id="MobiDB-lite"/>
    </source>
</evidence>
<comment type="similarity">
    <text evidence="1">Belongs to the neurexin family.</text>
</comment>
<evidence type="ECO:0000256" key="14">
    <source>
        <dbReference type="PROSITE-ProRule" id="PRU00076"/>
    </source>
</evidence>
<evidence type="ECO:0000313" key="20">
    <source>
        <dbReference type="RefSeq" id="XP_040599257.1"/>
    </source>
</evidence>
<evidence type="ECO:0000256" key="9">
    <source>
        <dbReference type="ARBA" id="ARBA00023136"/>
    </source>
</evidence>
<comment type="subcellular location">
    <subcellularLocation>
        <location evidence="13">Presynaptic cell membrane</location>
        <topology evidence="13">Single-pass type I membrane protein</topology>
    </subcellularLocation>
</comment>
<organism evidence="19 20">
    <name type="scientific">Mesocricetus auratus</name>
    <name type="common">Golden hamster</name>
    <dbReference type="NCBI Taxonomy" id="10036"/>
    <lineage>
        <taxon>Eukaryota</taxon>
        <taxon>Metazoa</taxon>
        <taxon>Chordata</taxon>
        <taxon>Craniata</taxon>
        <taxon>Vertebrata</taxon>
        <taxon>Euteleostomi</taxon>
        <taxon>Mammalia</taxon>
        <taxon>Eutheria</taxon>
        <taxon>Euarchontoglires</taxon>
        <taxon>Glires</taxon>
        <taxon>Rodentia</taxon>
        <taxon>Myomorpha</taxon>
        <taxon>Muroidea</taxon>
        <taxon>Cricetidae</taxon>
        <taxon>Cricetinae</taxon>
        <taxon>Mesocricetus</taxon>
    </lineage>
</organism>
<keyword evidence="8 16" id="KW-1133">Transmembrane helix</keyword>
<keyword evidence="5" id="KW-0677">Repeat</keyword>
<feature type="domain" description="Laminin G" evidence="17">
    <location>
        <begin position="1091"/>
        <end position="1291"/>
    </location>
</feature>
<evidence type="ECO:0000256" key="8">
    <source>
        <dbReference type="ARBA" id="ARBA00022989"/>
    </source>
</evidence>
<evidence type="ECO:0000259" key="17">
    <source>
        <dbReference type="PROSITE" id="PS50025"/>
    </source>
</evidence>
<dbReference type="Pfam" id="PF02210">
    <property type="entry name" value="Laminin_G_2"/>
    <property type="match status" value="6"/>
</dbReference>
<dbReference type="InterPro" id="IPR027789">
    <property type="entry name" value="Syndecan/Neurexin_dom"/>
</dbReference>
<keyword evidence="3 16" id="KW-0812">Transmembrane</keyword>
<proteinExistence type="inferred from homology"/>
<evidence type="ECO:0000256" key="16">
    <source>
        <dbReference type="SAM" id="Phobius"/>
    </source>
</evidence>
<keyword evidence="9 16" id="KW-0472">Membrane</keyword>
<evidence type="ECO:0000256" key="13">
    <source>
        <dbReference type="ARBA" id="ARBA00035005"/>
    </source>
</evidence>
<feature type="domain" description="EGF-like" evidence="18">
    <location>
        <begin position="1050"/>
        <end position="1087"/>
    </location>
</feature>
<keyword evidence="11" id="KW-0325">Glycoprotein</keyword>
<keyword evidence="12" id="KW-0357">Heparan sulfate</keyword>
<dbReference type="InterPro" id="IPR000152">
    <property type="entry name" value="EGF-type_Asp/Asn_hydroxyl_site"/>
</dbReference>
<dbReference type="InterPro" id="IPR000742">
    <property type="entry name" value="EGF"/>
</dbReference>
<dbReference type="Gene3D" id="2.10.25.10">
    <property type="entry name" value="Laminin"/>
    <property type="match status" value="3"/>
</dbReference>
<feature type="region of interest" description="Disordered" evidence="15">
    <location>
        <begin position="1641"/>
        <end position="1673"/>
    </location>
</feature>
<feature type="domain" description="EGF-like" evidence="18">
    <location>
        <begin position="635"/>
        <end position="672"/>
    </location>
</feature>
<evidence type="ECO:0000256" key="1">
    <source>
        <dbReference type="ARBA" id="ARBA00010241"/>
    </source>
</evidence>
<sequence>MSFTLHSVFFTLKVSIFLGSLVGLCLGLEFMGLPNQWARYLRWDASTRSDLSFQFKTNVSTGLLLYLDDGGVCDFLCLSLVDGRVQLRFSMDCAETTVLSNKQVNDSSWHFLMVSRDRLRTGLVIDGEGQSGMLQPQRPYMDVVSDLFLGGVPADIRPSALTLDGVQNMPGFKGLMLDLKYGNSEPRLLGSQGVQLEAEGPCGERPCENGGICFLLDGHPTCDCSTTGYGGTLCSEAREENVATFRGSEYLCYDLSQNPIQSSSDEITLSFKTWQRNGLILHTGKSADYVNLALKDGAVSLVINLGSGAFEAIVEPVNGKFNDNAWHDVKVTRNLRQHSGIGHAMVTISVDGILTTTGYTQEDYTMLGSDDFFYVGGSPSTADLPGSPVSNNFMGCLKEVVYKNNDIRLELSRLARIGDTKMKIYGEVVFKCENVATLDPINFETPEAYISLPKWNTKRMGSISFDFRTTEPNGLILFTHGKPQERKDVRSQKNTKVDFFAVELLDGNLYLLLDMGSGTIKVKATQKKANDGEWYHVDIQRDGRSGTISVNSRRTPFTASGESEILDLEGDMYLGGLPENRAGLILPTELWTAMLNYGYVGCIRDLFIDGRSKNIRQLAEMQNAAGVKSSCSRMSAKQCDSYPCKNNAVCKDGWNRFICDCTGTGYWGRTCEREASILSYDGSMYMKVIMPMVMHTEAEDVSFRFMSQRAYGLLVATTSKDSADTLRLELDGGRVKLMVNLDCIRINCNSSKGPETLYAGQKLNDNEWHTVRVVRRGKSLKLTVDDDVAEGTMVGDHTRLEFHNIETGIMTEKRYISVVPSSFIGHLQSLMFNGLLYIDLCKNGDIDYCELKARFGLRNIIADPVTFKTKSSYLTLATLQAYTSMHLFFQFKTTSADGFILFNSGDGNDFIAVELVKGYIHYVFDLGNGPNVIKGNSDRPLNDNQWHNVVITRDNSNTHSLKVDTKVVTQVINGAKNLDLKGDLYMAGLAQGMYSNLPKLVASRDGFQGCLASVDLNGRLPDLINDALHKSGQMERGCEVALTKADLQGPSTTCQEDSCANQGVCMQQWEGFTCDCSMTSYSGNQCNDPGATYIFGKSGGLILYTWPANDRPSTRSDRLAVGFSTTVKDGILVRIDSAPGLGDFLQLHIEQGKIGVVFNIGTVDISIKEERTPVNDGKYHVVRFTRNGGNATLQVDNWPVNEHYPTGNTDNERLQMVKQKIPFKYNRPVEEWLQEKGRQLTIFNTQAQIAIGGKDKGRLFQGQLSGLYYDGLKVLNMAAENNPNIKINGSVRLVGEVPSVSGTTQTTSMPPEMSTTVMETTTTMATTTTRKNRSTASIQPTSDDLVSSAECSSDDEDFVECEPSTGGELVIPLLVEDPLATPPIATRVPSITLPPTFRPLLTIIETTKDSLSMTSEAGLPCLSDQGSEGCDDDGLVISGYGSGETFDSNLPPTDDEDFYTTFSLVTDKSLSTSIFEGGYKAHAPKWESKDFRPNTVSETSRTTTTSLSPELIRFTASSSSGMVPKLPAGKMNNRDLKPQPDIVLLPLPTAYELDSTKLKSPLITSPMFRNVPTANPTEPGIRRVPGASEVIRESSSTTGMVVGIVAAAALCILILLYAMYKYRNRDEGSYQVDETRNYISNSAQSNGTLMKEKQASSKSGHKKQKNKDKEYYV</sequence>
<comment type="caution">
    <text evidence="14">Lacks conserved residue(s) required for the propagation of feature annotation.</text>
</comment>